<dbReference type="InterPro" id="IPR009057">
    <property type="entry name" value="Homeodomain-like_sf"/>
</dbReference>
<dbReference type="PRINTS" id="PR00455">
    <property type="entry name" value="HTHTETR"/>
</dbReference>
<evidence type="ECO:0000313" key="7">
    <source>
        <dbReference type="Proteomes" id="UP000285768"/>
    </source>
</evidence>
<dbReference type="SUPFAM" id="SSF48498">
    <property type="entry name" value="Tetracyclin repressor-like, C-terminal domain"/>
    <property type="match status" value="1"/>
</dbReference>
<reference evidence="6 7" key="1">
    <citation type="submission" date="2019-01" db="EMBL/GenBank/DDBJ databases">
        <title>Leucobacter muris sp. nov. isolated from the nose of a laboratory mouse.</title>
        <authorList>
            <person name="Benga L."/>
            <person name="Sproeer C."/>
            <person name="Schumann P."/>
            <person name="Verbarg S."/>
            <person name="Bunk B."/>
            <person name="Engelhardt E."/>
            <person name="Benten P.M."/>
            <person name="Sager M."/>
        </authorList>
    </citation>
    <scope>NUCLEOTIDE SEQUENCE [LARGE SCALE GENOMIC DNA]</scope>
    <source>
        <strain evidence="6 7">DSM 101948</strain>
    </source>
</reference>
<evidence type="ECO:0000256" key="1">
    <source>
        <dbReference type="ARBA" id="ARBA00023015"/>
    </source>
</evidence>
<dbReference type="PANTHER" id="PTHR30055:SF234">
    <property type="entry name" value="HTH-TYPE TRANSCRIPTIONAL REGULATOR BETI"/>
    <property type="match status" value="1"/>
</dbReference>
<dbReference type="InterPro" id="IPR050109">
    <property type="entry name" value="HTH-type_TetR-like_transc_reg"/>
</dbReference>
<evidence type="ECO:0000259" key="5">
    <source>
        <dbReference type="PROSITE" id="PS50977"/>
    </source>
</evidence>
<dbReference type="PANTHER" id="PTHR30055">
    <property type="entry name" value="HTH-TYPE TRANSCRIPTIONAL REGULATOR RUTR"/>
    <property type="match status" value="1"/>
</dbReference>
<dbReference type="SUPFAM" id="SSF46689">
    <property type="entry name" value="Homeodomain-like"/>
    <property type="match status" value="1"/>
</dbReference>
<keyword evidence="1" id="KW-0805">Transcription regulation</keyword>
<accession>A0ABX5QHX0</accession>
<proteinExistence type="predicted"/>
<protein>
    <submittedName>
        <fullName evidence="6">TetR/AcrR family transcriptional regulator</fullName>
    </submittedName>
</protein>
<dbReference type="Gene3D" id="1.10.10.60">
    <property type="entry name" value="Homeodomain-like"/>
    <property type="match status" value="1"/>
</dbReference>
<evidence type="ECO:0000256" key="4">
    <source>
        <dbReference type="PROSITE-ProRule" id="PRU00335"/>
    </source>
</evidence>
<feature type="domain" description="HTH tetR-type" evidence="5">
    <location>
        <begin position="18"/>
        <end position="78"/>
    </location>
</feature>
<evidence type="ECO:0000313" key="6">
    <source>
        <dbReference type="EMBL" id="QAB18620.1"/>
    </source>
</evidence>
<dbReference type="PROSITE" id="PS50977">
    <property type="entry name" value="HTH_TETR_2"/>
    <property type="match status" value="1"/>
</dbReference>
<evidence type="ECO:0000256" key="2">
    <source>
        <dbReference type="ARBA" id="ARBA00023125"/>
    </source>
</evidence>
<dbReference type="Pfam" id="PF00440">
    <property type="entry name" value="TetR_N"/>
    <property type="match status" value="1"/>
</dbReference>
<name>A0ABX5QHX0_9MICO</name>
<sequence>MAEKAVNKPGGLRAQAKADVTRRIREAAETLFMTRDFGDVTTREIAQQAGIGEATLFRYVASKDELLTMIYGDQMQTLVDRLEAADDALAKLPLTVDRVLQRIYAFYEGRSEFFLLHPDNAARYLRQSYDLSSSGRERAMALGDRVVTRVTTILEKGQREGLVSDVVEASLVALNCHGAFLHEVNRTRTRGFEPETIWERVLVRLDAQLLPLMRSEEAGER</sequence>
<dbReference type="InterPro" id="IPR036271">
    <property type="entry name" value="Tet_transcr_reg_TetR-rel_C_sf"/>
</dbReference>
<organism evidence="6 7">
    <name type="scientific">Leucobacter muris</name>
    <dbReference type="NCBI Taxonomy" id="1935379"/>
    <lineage>
        <taxon>Bacteria</taxon>
        <taxon>Bacillati</taxon>
        <taxon>Actinomycetota</taxon>
        <taxon>Actinomycetes</taxon>
        <taxon>Micrococcales</taxon>
        <taxon>Microbacteriaceae</taxon>
        <taxon>Leucobacter</taxon>
    </lineage>
</organism>
<dbReference type="Proteomes" id="UP000285768">
    <property type="component" value="Chromosome"/>
</dbReference>
<gene>
    <name evidence="6" type="ORF">Leucomu_12500</name>
</gene>
<dbReference type="InterPro" id="IPR001647">
    <property type="entry name" value="HTH_TetR"/>
</dbReference>
<keyword evidence="2 4" id="KW-0238">DNA-binding</keyword>
<keyword evidence="7" id="KW-1185">Reference proteome</keyword>
<evidence type="ECO:0000256" key="3">
    <source>
        <dbReference type="ARBA" id="ARBA00023163"/>
    </source>
</evidence>
<dbReference type="EMBL" id="CP035037">
    <property type="protein sequence ID" value="QAB18620.1"/>
    <property type="molecule type" value="Genomic_DNA"/>
</dbReference>
<dbReference type="Gene3D" id="1.10.357.10">
    <property type="entry name" value="Tetracycline Repressor, domain 2"/>
    <property type="match status" value="1"/>
</dbReference>
<feature type="DNA-binding region" description="H-T-H motif" evidence="4">
    <location>
        <begin position="41"/>
        <end position="60"/>
    </location>
</feature>
<keyword evidence="3" id="KW-0804">Transcription</keyword>
<dbReference type="RefSeq" id="WP_128387424.1">
    <property type="nucleotide sequence ID" value="NZ_CP035037.1"/>
</dbReference>